<evidence type="ECO:0000313" key="5">
    <source>
        <dbReference type="EMBL" id="PIS13204.1"/>
    </source>
</evidence>
<dbReference type="PANTHER" id="PTHR12919">
    <property type="entry name" value="30S RIBOSOMAL PROTEIN S16"/>
    <property type="match status" value="1"/>
</dbReference>
<organism evidence="5 6">
    <name type="scientific">Candidatus Tagabacteria bacterium CG09_land_8_20_14_0_10_41_14</name>
    <dbReference type="NCBI Taxonomy" id="1975021"/>
    <lineage>
        <taxon>Bacteria</taxon>
        <taxon>Candidatus Tagaibacteriota</taxon>
    </lineage>
</organism>
<protein>
    <recommendedName>
        <fullName evidence="3">Small ribosomal subunit protein bS16</fullName>
    </recommendedName>
</protein>
<dbReference type="GO" id="GO:0006412">
    <property type="term" value="P:translation"/>
    <property type="evidence" value="ECO:0007669"/>
    <property type="project" value="UniProtKB-UniRule"/>
</dbReference>
<gene>
    <name evidence="3 5" type="primary">rpsP</name>
    <name evidence="5" type="ORF">COT67_03045</name>
</gene>
<keyword evidence="1 3" id="KW-0689">Ribosomal protein</keyword>
<name>A0A2H0WKJ0_9BACT</name>
<dbReference type="PANTHER" id="PTHR12919:SF20">
    <property type="entry name" value="SMALL RIBOSOMAL SUBUNIT PROTEIN BS16M"/>
    <property type="match status" value="1"/>
</dbReference>
<dbReference type="GO" id="GO:0005737">
    <property type="term" value="C:cytoplasm"/>
    <property type="evidence" value="ECO:0007669"/>
    <property type="project" value="UniProtKB-ARBA"/>
</dbReference>
<feature type="compositionally biased region" description="Basic and acidic residues" evidence="4">
    <location>
        <begin position="111"/>
        <end position="120"/>
    </location>
</feature>
<dbReference type="EMBL" id="PEZL01000045">
    <property type="protein sequence ID" value="PIS13204.1"/>
    <property type="molecule type" value="Genomic_DNA"/>
</dbReference>
<accession>A0A2H0WKJ0</accession>
<evidence type="ECO:0000256" key="2">
    <source>
        <dbReference type="ARBA" id="ARBA00023274"/>
    </source>
</evidence>
<reference evidence="6" key="1">
    <citation type="submission" date="2017-09" db="EMBL/GenBank/DDBJ databases">
        <title>Depth-based differentiation of microbial function through sediment-hosted aquifers and enrichment of novel symbionts in the deep terrestrial subsurface.</title>
        <authorList>
            <person name="Probst A.J."/>
            <person name="Ladd B."/>
            <person name="Jarett J.K."/>
            <person name="Geller-Mcgrath D.E."/>
            <person name="Sieber C.M.K."/>
            <person name="Emerson J.B."/>
            <person name="Anantharaman K."/>
            <person name="Thomas B.C."/>
            <person name="Malmstrom R."/>
            <person name="Stieglmeier M."/>
            <person name="Klingl A."/>
            <person name="Woyke T."/>
            <person name="Ryan C.M."/>
            <person name="Banfield J.F."/>
        </authorList>
    </citation>
    <scope>NUCLEOTIDE SEQUENCE [LARGE SCALE GENOMIC DNA]</scope>
</reference>
<dbReference type="Pfam" id="PF00886">
    <property type="entry name" value="Ribosomal_S16"/>
    <property type="match status" value="1"/>
</dbReference>
<dbReference type="InterPro" id="IPR000307">
    <property type="entry name" value="Ribosomal_bS16"/>
</dbReference>
<dbReference type="GO" id="GO:0015935">
    <property type="term" value="C:small ribosomal subunit"/>
    <property type="evidence" value="ECO:0007669"/>
    <property type="project" value="TreeGrafter"/>
</dbReference>
<keyword evidence="2 3" id="KW-0687">Ribonucleoprotein</keyword>
<dbReference type="HAMAP" id="MF_00385">
    <property type="entry name" value="Ribosomal_bS16"/>
    <property type="match status" value="1"/>
</dbReference>
<dbReference type="SUPFAM" id="SSF54565">
    <property type="entry name" value="Ribosomal protein S16"/>
    <property type="match status" value="1"/>
</dbReference>
<dbReference type="AlphaFoldDB" id="A0A2H0WKJ0"/>
<proteinExistence type="inferred from homology"/>
<evidence type="ECO:0000256" key="3">
    <source>
        <dbReference type="HAMAP-Rule" id="MF_00385"/>
    </source>
</evidence>
<dbReference type="Proteomes" id="UP000230353">
    <property type="component" value="Unassembled WGS sequence"/>
</dbReference>
<dbReference type="InterPro" id="IPR023803">
    <property type="entry name" value="Ribosomal_bS16_dom_sf"/>
</dbReference>
<evidence type="ECO:0000256" key="1">
    <source>
        <dbReference type="ARBA" id="ARBA00022980"/>
    </source>
</evidence>
<dbReference type="GO" id="GO:0003735">
    <property type="term" value="F:structural constituent of ribosome"/>
    <property type="evidence" value="ECO:0007669"/>
    <property type="project" value="InterPro"/>
</dbReference>
<comment type="similarity">
    <text evidence="3">Belongs to the bacterial ribosomal protein bS16 family.</text>
</comment>
<dbReference type="Gene3D" id="3.30.1320.10">
    <property type="match status" value="1"/>
</dbReference>
<sequence length="127" mass="14704">MLRIRLNRVGRKHDPSYRLVVTDSRKAPQAGAYLENLGFCDFRKDKFQLKEERIKYWIFQGAQLSDTVHNVLVSEKIIEGKKKDVSSKRKRKKKAVEEKKEASEKAAVLETKTKAEKTSEINEEPIA</sequence>
<evidence type="ECO:0000256" key="4">
    <source>
        <dbReference type="SAM" id="MobiDB-lite"/>
    </source>
</evidence>
<dbReference type="NCBIfam" id="TIGR00002">
    <property type="entry name" value="S16"/>
    <property type="match status" value="1"/>
</dbReference>
<feature type="region of interest" description="Disordered" evidence="4">
    <location>
        <begin position="83"/>
        <end position="127"/>
    </location>
</feature>
<comment type="caution">
    <text evidence="5">The sequence shown here is derived from an EMBL/GenBank/DDBJ whole genome shotgun (WGS) entry which is preliminary data.</text>
</comment>
<evidence type="ECO:0000313" key="6">
    <source>
        <dbReference type="Proteomes" id="UP000230353"/>
    </source>
</evidence>
<feature type="compositionally biased region" description="Basic and acidic residues" evidence="4">
    <location>
        <begin position="95"/>
        <end position="104"/>
    </location>
</feature>